<accession>A0A2P2LTU3</accession>
<proteinExistence type="predicted"/>
<feature type="domain" description="Yippee" evidence="1">
    <location>
        <begin position="8"/>
        <end position="49"/>
    </location>
</feature>
<name>A0A2P2LTU3_RHIMU</name>
<reference evidence="2" key="1">
    <citation type="submission" date="2018-02" db="EMBL/GenBank/DDBJ databases">
        <title>Rhizophora mucronata_Transcriptome.</title>
        <authorList>
            <person name="Meera S.P."/>
            <person name="Sreeshan A."/>
            <person name="Augustine A."/>
        </authorList>
    </citation>
    <scope>NUCLEOTIDE SEQUENCE</scope>
    <source>
        <tissue evidence="2">Leaf</tissue>
    </source>
</reference>
<sequence>MAEVIGPRLYSCCNCRNHVALHDDVISKAFQVISLNWFSLSYAFVLNLF</sequence>
<organism evidence="2">
    <name type="scientific">Rhizophora mucronata</name>
    <name type="common">Asiatic mangrove</name>
    <dbReference type="NCBI Taxonomy" id="61149"/>
    <lineage>
        <taxon>Eukaryota</taxon>
        <taxon>Viridiplantae</taxon>
        <taxon>Streptophyta</taxon>
        <taxon>Embryophyta</taxon>
        <taxon>Tracheophyta</taxon>
        <taxon>Spermatophyta</taxon>
        <taxon>Magnoliopsida</taxon>
        <taxon>eudicotyledons</taxon>
        <taxon>Gunneridae</taxon>
        <taxon>Pentapetalae</taxon>
        <taxon>rosids</taxon>
        <taxon>fabids</taxon>
        <taxon>Malpighiales</taxon>
        <taxon>Rhizophoraceae</taxon>
        <taxon>Rhizophora</taxon>
    </lineage>
</organism>
<dbReference type="InterPro" id="IPR034751">
    <property type="entry name" value="Yippee"/>
</dbReference>
<dbReference type="AlphaFoldDB" id="A0A2P2LTU3"/>
<evidence type="ECO:0000313" key="2">
    <source>
        <dbReference type="EMBL" id="MBX21387.1"/>
    </source>
</evidence>
<dbReference type="EMBL" id="GGEC01040903">
    <property type="protein sequence ID" value="MBX21387.1"/>
    <property type="molecule type" value="Transcribed_RNA"/>
</dbReference>
<protein>
    <submittedName>
        <fullName evidence="2">Protein yippee-like At4g27745</fullName>
    </submittedName>
</protein>
<evidence type="ECO:0000259" key="1">
    <source>
        <dbReference type="PROSITE" id="PS51792"/>
    </source>
</evidence>
<dbReference type="PROSITE" id="PS51792">
    <property type="entry name" value="YIPPEE"/>
    <property type="match status" value="1"/>
</dbReference>